<evidence type="ECO:0000313" key="4">
    <source>
        <dbReference type="Proteomes" id="UP000266615"/>
    </source>
</evidence>
<feature type="region of interest" description="Disordered" evidence="1">
    <location>
        <begin position="1"/>
        <end position="33"/>
    </location>
</feature>
<evidence type="ECO:0000256" key="2">
    <source>
        <dbReference type="SAM" id="Phobius"/>
    </source>
</evidence>
<keyword evidence="2" id="KW-0472">Membrane</keyword>
<name>A0A3A4FI44_9MICC</name>
<comment type="caution">
    <text evidence="3">The sequence shown here is derived from an EMBL/GenBank/DDBJ whole genome shotgun (WGS) entry which is preliminary data.</text>
</comment>
<protein>
    <submittedName>
        <fullName evidence="3">Uncharacterized protein</fullName>
    </submittedName>
</protein>
<dbReference type="EMBL" id="QYZP01000002">
    <property type="protein sequence ID" value="RJN31985.1"/>
    <property type="molecule type" value="Genomic_DNA"/>
</dbReference>
<accession>A0A3A4FI44</accession>
<keyword evidence="2" id="KW-1133">Transmembrane helix</keyword>
<keyword evidence="2" id="KW-0812">Transmembrane</keyword>
<dbReference type="AlphaFoldDB" id="A0A3A4FI44"/>
<feature type="transmembrane region" description="Helical" evidence="2">
    <location>
        <begin position="48"/>
        <end position="73"/>
    </location>
</feature>
<keyword evidence="4" id="KW-1185">Reference proteome</keyword>
<organism evidence="3 4">
    <name type="scientific">Nesterenkonia natronophila</name>
    <dbReference type="NCBI Taxonomy" id="2174932"/>
    <lineage>
        <taxon>Bacteria</taxon>
        <taxon>Bacillati</taxon>
        <taxon>Actinomycetota</taxon>
        <taxon>Actinomycetes</taxon>
        <taxon>Micrococcales</taxon>
        <taxon>Micrococcaceae</taxon>
        <taxon>Nesterenkonia</taxon>
    </lineage>
</organism>
<dbReference type="RefSeq" id="WP_119902774.1">
    <property type="nucleotide sequence ID" value="NZ_QYZP01000002.1"/>
</dbReference>
<reference evidence="3 4" key="1">
    <citation type="submission" date="2018-09" db="EMBL/GenBank/DDBJ databases">
        <title>Nesterenkonia natronophila sp. nov., an alkaliphilic actinobacteriume isolated from a soda lake, and emended description of the genus Nesterenkonia.</title>
        <authorList>
            <person name="Menes R.J."/>
            <person name="Iriarte A."/>
        </authorList>
    </citation>
    <scope>NUCLEOTIDE SEQUENCE [LARGE SCALE GENOMIC DNA]</scope>
    <source>
        <strain evidence="3 4">M8</strain>
    </source>
</reference>
<gene>
    <name evidence="3" type="ORF">D3250_07745</name>
</gene>
<evidence type="ECO:0000256" key="1">
    <source>
        <dbReference type="SAM" id="MobiDB-lite"/>
    </source>
</evidence>
<sequence length="75" mass="8021">MSTPSAHNPQEQNATVHGAVPSSWRREGASGPMSADDLITEPVISPTFLATFALVCVALLFLLLIGEIWIFALGR</sequence>
<evidence type="ECO:0000313" key="3">
    <source>
        <dbReference type="EMBL" id="RJN31985.1"/>
    </source>
</evidence>
<dbReference type="Proteomes" id="UP000266615">
    <property type="component" value="Unassembled WGS sequence"/>
</dbReference>
<proteinExistence type="predicted"/>
<feature type="compositionally biased region" description="Polar residues" evidence="1">
    <location>
        <begin position="1"/>
        <end position="15"/>
    </location>
</feature>